<comment type="similarity">
    <text evidence="2">Belongs to the PTPS family. QueD subfamily.</text>
</comment>
<evidence type="ECO:0000256" key="4">
    <source>
        <dbReference type="ARBA" id="ARBA00018141"/>
    </source>
</evidence>
<protein>
    <recommendedName>
        <fullName evidence="4">6-carboxy-5,6,7,8-tetrahydropterin synthase</fullName>
        <ecNumber evidence="3">4.1.2.50</ecNumber>
    </recommendedName>
    <alternativeName>
        <fullName evidence="8">Queuosine biosynthesis protein QueD</fullName>
    </alternativeName>
</protein>
<dbReference type="InterPro" id="IPR007115">
    <property type="entry name" value="6-PTP_synth/QueD"/>
</dbReference>
<comment type="catalytic activity">
    <reaction evidence="9">
        <text>7,8-dihydroneopterin 3'-triphosphate + H2O = 6-carboxy-5,6,7,8-tetrahydropterin + triphosphate + acetaldehyde + 2 H(+)</text>
        <dbReference type="Rhea" id="RHEA:27966"/>
        <dbReference type="ChEBI" id="CHEBI:15343"/>
        <dbReference type="ChEBI" id="CHEBI:15377"/>
        <dbReference type="ChEBI" id="CHEBI:15378"/>
        <dbReference type="ChEBI" id="CHEBI:18036"/>
        <dbReference type="ChEBI" id="CHEBI:58462"/>
        <dbReference type="ChEBI" id="CHEBI:61032"/>
        <dbReference type="EC" id="4.1.2.50"/>
    </reaction>
</comment>
<keyword evidence="5 10" id="KW-0479">Metal-binding</keyword>
<keyword evidence="6 10" id="KW-0862">Zinc</keyword>
<evidence type="ECO:0000256" key="10">
    <source>
        <dbReference type="PIRSR" id="PIRSR006113-2"/>
    </source>
</evidence>
<reference evidence="11 12" key="1">
    <citation type="submission" date="2019-01" db="EMBL/GenBank/DDBJ databases">
        <title>Ktedonosporobacter rubrisoli SCAWS-G2.</title>
        <authorList>
            <person name="Huang Y."/>
            <person name="Yan B."/>
        </authorList>
    </citation>
    <scope>NUCLEOTIDE SEQUENCE [LARGE SCALE GENOMIC DNA]</scope>
    <source>
        <strain evidence="11 12">SCAWS-G2</strain>
    </source>
</reference>
<dbReference type="GO" id="GO:0070497">
    <property type="term" value="F:6-carboxytetrahydropterin synthase activity"/>
    <property type="evidence" value="ECO:0007669"/>
    <property type="project" value="UniProtKB-EC"/>
</dbReference>
<evidence type="ECO:0000256" key="3">
    <source>
        <dbReference type="ARBA" id="ARBA00012982"/>
    </source>
</evidence>
<evidence type="ECO:0000256" key="9">
    <source>
        <dbReference type="ARBA" id="ARBA00048807"/>
    </source>
</evidence>
<accession>A0A4P6K5D4</accession>
<dbReference type="Gene3D" id="3.30.479.10">
    <property type="entry name" value="6-pyruvoyl tetrahydropterin synthase/QueD"/>
    <property type="match status" value="1"/>
</dbReference>
<organism evidence="11 12">
    <name type="scientific">Ktedonosporobacter rubrisoli</name>
    <dbReference type="NCBI Taxonomy" id="2509675"/>
    <lineage>
        <taxon>Bacteria</taxon>
        <taxon>Bacillati</taxon>
        <taxon>Chloroflexota</taxon>
        <taxon>Ktedonobacteria</taxon>
        <taxon>Ktedonobacterales</taxon>
        <taxon>Ktedonosporobacteraceae</taxon>
        <taxon>Ktedonosporobacter</taxon>
    </lineage>
</organism>
<dbReference type="PANTHER" id="PTHR12589">
    <property type="entry name" value="PYRUVOYL TETRAHYDROBIOPTERIN SYNTHASE"/>
    <property type="match status" value="1"/>
</dbReference>
<dbReference type="OrthoDB" id="9804698at2"/>
<dbReference type="KEGG" id="kbs:EPA93_47270"/>
<dbReference type="PIRSF" id="PIRSF006113">
    <property type="entry name" value="PTP_synth"/>
    <property type="match status" value="1"/>
</dbReference>
<proteinExistence type="inferred from homology"/>
<dbReference type="RefSeq" id="WP_129894229.1">
    <property type="nucleotide sequence ID" value="NZ_CP035758.1"/>
</dbReference>
<dbReference type="UniPathway" id="UPA00391"/>
<evidence type="ECO:0000313" key="12">
    <source>
        <dbReference type="Proteomes" id="UP000290365"/>
    </source>
</evidence>
<feature type="binding site" evidence="10">
    <location>
        <position position="32"/>
    </location>
    <ligand>
        <name>Zn(2+)</name>
        <dbReference type="ChEBI" id="CHEBI:29105"/>
    </ligand>
</feature>
<evidence type="ECO:0000256" key="7">
    <source>
        <dbReference type="ARBA" id="ARBA00023239"/>
    </source>
</evidence>
<dbReference type="GO" id="GO:0046872">
    <property type="term" value="F:metal ion binding"/>
    <property type="evidence" value="ECO:0007669"/>
    <property type="project" value="UniProtKB-KW"/>
</dbReference>
<dbReference type="EC" id="4.1.2.50" evidence="3"/>
<sequence>MPRYAIITRLFPFEACHHLPGHQGKCRRPHGHSYQLEVSLRGPIKETQGLSDEGMVLDFAELKALVNRTILEQLDPRVPRGPEAGMIEQGGMDHNDLNVLTGIRTTAENLVHWIWEALVAGGVPEEFLYRIRLWETEKGYVEITQAERGQEGR</sequence>
<dbReference type="AlphaFoldDB" id="A0A4P6K5D4"/>
<dbReference type="PANTHER" id="PTHR12589:SF7">
    <property type="entry name" value="6-PYRUVOYL TETRAHYDROBIOPTERIN SYNTHASE"/>
    <property type="match status" value="1"/>
</dbReference>
<evidence type="ECO:0000256" key="2">
    <source>
        <dbReference type="ARBA" id="ARBA00008900"/>
    </source>
</evidence>
<evidence type="ECO:0000256" key="1">
    <source>
        <dbReference type="ARBA" id="ARBA00005061"/>
    </source>
</evidence>
<evidence type="ECO:0000313" key="11">
    <source>
        <dbReference type="EMBL" id="QBD83163.1"/>
    </source>
</evidence>
<dbReference type="EMBL" id="CP035758">
    <property type="protein sequence ID" value="QBD83163.1"/>
    <property type="molecule type" value="Genomic_DNA"/>
</dbReference>
<comment type="cofactor">
    <cofactor evidence="10">
        <name>Zn(2+)</name>
        <dbReference type="ChEBI" id="CHEBI:29105"/>
    </cofactor>
    <text evidence="10">Binds 1 zinc ion per subunit.</text>
</comment>
<dbReference type="SUPFAM" id="SSF55620">
    <property type="entry name" value="Tetrahydrobiopterin biosynthesis enzymes-like"/>
    <property type="match status" value="1"/>
</dbReference>
<feature type="binding site" evidence="10">
    <location>
        <position position="30"/>
    </location>
    <ligand>
        <name>Zn(2+)</name>
        <dbReference type="ChEBI" id="CHEBI:29105"/>
    </ligand>
</feature>
<comment type="pathway">
    <text evidence="1">Purine metabolism; 7-cyano-7-deazaguanine biosynthesis.</text>
</comment>
<dbReference type="Proteomes" id="UP000290365">
    <property type="component" value="Chromosome"/>
</dbReference>
<evidence type="ECO:0000256" key="8">
    <source>
        <dbReference type="ARBA" id="ARBA00031449"/>
    </source>
</evidence>
<feature type="binding site" evidence="10">
    <location>
        <position position="17"/>
    </location>
    <ligand>
        <name>Zn(2+)</name>
        <dbReference type="ChEBI" id="CHEBI:29105"/>
    </ligand>
</feature>
<name>A0A4P6K5D4_KTERU</name>
<gene>
    <name evidence="11" type="ORF">EPA93_47270</name>
</gene>
<keyword evidence="12" id="KW-1185">Reference proteome</keyword>
<keyword evidence="7" id="KW-0456">Lyase</keyword>
<evidence type="ECO:0000256" key="5">
    <source>
        <dbReference type="ARBA" id="ARBA00022723"/>
    </source>
</evidence>
<evidence type="ECO:0000256" key="6">
    <source>
        <dbReference type="ARBA" id="ARBA00022833"/>
    </source>
</evidence>
<dbReference type="InterPro" id="IPR038418">
    <property type="entry name" value="6-PTP_synth/QueD_sf"/>
</dbReference>
<dbReference type="Pfam" id="PF01242">
    <property type="entry name" value="PTPS"/>
    <property type="match status" value="1"/>
</dbReference>